<dbReference type="AlphaFoldDB" id="A0A1I5VG50"/>
<dbReference type="EC" id="3.6.1.15" evidence="4"/>
<dbReference type="PANTHER" id="PTHR39159">
    <property type="match status" value="1"/>
</dbReference>
<dbReference type="PIRSF" id="PIRSF028345">
    <property type="entry name" value="UCP028345"/>
    <property type="match status" value="1"/>
</dbReference>
<comment type="catalytic activity">
    <reaction evidence="4">
        <text>a ribonucleoside 5'-diphosphate + H2O = a ribonucleoside 5'-phosphate + phosphate + H(+)</text>
        <dbReference type="Rhea" id="RHEA:36799"/>
        <dbReference type="ChEBI" id="CHEBI:15377"/>
        <dbReference type="ChEBI" id="CHEBI:15378"/>
        <dbReference type="ChEBI" id="CHEBI:43474"/>
        <dbReference type="ChEBI" id="CHEBI:57930"/>
        <dbReference type="ChEBI" id="CHEBI:58043"/>
        <dbReference type="EC" id="3.6.1.6"/>
    </reaction>
</comment>
<dbReference type="EC" id="3.6.1.6" evidence="4"/>
<feature type="binding site" evidence="4">
    <location>
        <position position="141"/>
    </location>
    <ligand>
        <name>Mg(2+)</name>
        <dbReference type="ChEBI" id="CHEBI:18420"/>
        <label>1</label>
    </ligand>
</feature>
<dbReference type="PANTHER" id="PTHR39159:SF1">
    <property type="entry name" value="UPF0374 PROTEIN YGAC"/>
    <property type="match status" value="1"/>
</dbReference>
<dbReference type="GO" id="GO:0017110">
    <property type="term" value="F:nucleoside diphosphate phosphatase activity"/>
    <property type="evidence" value="ECO:0007669"/>
    <property type="project" value="UniProtKB-UniRule"/>
</dbReference>
<dbReference type="NCBIfam" id="NF010183">
    <property type="entry name" value="PRK13662.1"/>
    <property type="match status" value="1"/>
</dbReference>
<feature type="binding site" evidence="4">
    <location>
        <position position="157"/>
    </location>
    <ligand>
        <name>Mg(2+)</name>
        <dbReference type="ChEBI" id="CHEBI:18420"/>
        <label>2</label>
    </ligand>
</feature>
<evidence type="ECO:0000259" key="5">
    <source>
        <dbReference type="Pfam" id="PF04167"/>
    </source>
</evidence>
<name>A0A1I5VG50_9LACT</name>
<dbReference type="Pfam" id="PF04167">
    <property type="entry name" value="DUF402"/>
    <property type="match status" value="1"/>
</dbReference>
<dbReference type="InterPro" id="IPR050212">
    <property type="entry name" value="Ntdp-like"/>
</dbReference>
<dbReference type="EMBL" id="FOXW01000001">
    <property type="protein sequence ID" value="SFQ06327.1"/>
    <property type="molecule type" value="Genomic_DNA"/>
</dbReference>
<feature type="binding site" evidence="4">
    <location>
        <position position="139"/>
    </location>
    <ligand>
        <name>Mg(2+)</name>
        <dbReference type="ChEBI" id="CHEBI:18420"/>
        <label>2</label>
    </ligand>
</feature>
<keyword evidence="7" id="KW-1185">Reference proteome</keyword>
<dbReference type="GO" id="GO:0017111">
    <property type="term" value="F:ribonucleoside triphosphate phosphatase activity"/>
    <property type="evidence" value="ECO:0007669"/>
    <property type="project" value="UniProtKB-UniRule"/>
</dbReference>
<evidence type="ECO:0000256" key="3">
    <source>
        <dbReference type="ARBA" id="ARBA00022842"/>
    </source>
</evidence>
<comment type="catalytic activity">
    <reaction evidence="4">
        <text>a ribonucleoside 5'-triphosphate + H2O = a ribonucleoside 5'-diphosphate + phosphate + H(+)</text>
        <dbReference type="Rhea" id="RHEA:23680"/>
        <dbReference type="ChEBI" id="CHEBI:15377"/>
        <dbReference type="ChEBI" id="CHEBI:15378"/>
        <dbReference type="ChEBI" id="CHEBI:43474"/>
        <dbReference type="ChEBI" id="CHEBI:57930"/>
        <dbReference type="ChEBI" id="CHEBI:61557"/>
        <dbReference type="EC" id="3.6.1.15"/>
    </reaction>
</comment>
<feature type="binding site" evidence="4">
    <location>
        <position position="137"/>
    </location>
    <ligand>
        <name>Mg(2+)</name>
        <dbReference type="ChEBI" id="CHEBI:18420"/>
        <label>1</label>
    </ligand>
</feature>
<dbReference type="InterPro" id="IPR035930">
    <property type="entry name" value="FomD-like_sf"/>
</dbReference>
<feature type="active site" description="Proton donor" evidence="4">
    <location>
        <position position="57"/>
    </location>
</feature>
<dbReference type="SUPFAM" id="SSF159234">
    <property type="entry name" value="FomD-like"/>
    <property type="match status" value="1"/>
</dbReference>
<evidence type="ECO:0000256" key="2">
    <source>
        <dbReference type="ARBA" id="ARBA00022801"/>
    </source>
</evidence>
<protein>
    <recommendedName>
        <fullName evidence="4">Nucleoside triphosphate/diphosphate phosphatase</fullName>
        <ecNumber evidence="4">3.6.1.15</ecNumber>
        <ecNumber evidence="4">3.6.1.6</ecNumber>
    </recommendedName>
</protein>
<feature type="binding site" evidence="4">
    <location>
        <position position="154"/>
    </location>
    <ligand>
        <name>Mg(2+)</name>
        <dbReference type="ChEBI" id="CHEBI:18420"/>
        <label>2</label>
    </ligand>
</feature>
<sequence>MIMVYYLMIRVYSYTCGKVTISQQVTEIKKVGLAMHHPKEGEYITIQSYKHDGSLHRTWRDTMVLKTSNQSLIGCNDHTLVTEADGRRWVTREPAILYFHKKYWFNIIAMIRDNGVSYYCNLASPALIDEEGLKYIDYDLDIKVFPDGEKRLLDVDEYEDHSRKWEYPEDIDHILKENVKILVDWINEGKGPFSQAYMDIWYDRYRQLSGKQ</sequence>
<keyword evidence="1 4" id="KW-0479">Metal-binding</keyword>
<comment type="cofactor">
    <cofactor evidence="4">
        <name>Mg(2+)</name>
        <dbReference type="ChEBI" id="CHEBI:18420"/>
    </cofactor>
</comment>
<keyword evidence="3 4" id="KW-0460">Magnesium</keyword>
<evidence type="ECO:0000313" key="6">
    <source>
        <dbReference type="EMBL" id="SFQ06327.1"/>
    </source>
</evidence>
<evidence type="ECO:0000256" key="1">
    <source>
        <dbReference type="ARBA" id="ARBA00022723"/>
    </source>
</evidence>
<proteinExistence type="inferred from homology"/>
<dbReference type="HAMAP" id="MF_01568">
    <property type="entry name" value="Ntdp"/>
    <property type="match status" value="1"/>
</dbReference>
<accession>A0A1I5VG50</accession>
<keyword evidence="2 4" id="KW-0378">Hydrolase</keyword>
<dbReference type="GO" id="GO:0000287">
    <property type="term" value="F:magnesium ion binding"/>
    <property type="evidence" value="ECO:0007669"/>
    <property type="project" value="UniProtKB-UniRule"/>
</dbReference>
<reference evidence="6 7" key="1">
    <citation type="submission" date="2016-10" db="EMBL/GenBank/DDBJ databases">
        <authorList>
            <person name="de Groot N.N."/>
        </authorList>
    </citation>
    <scope>NUCLEOTIDE SEQUENCE [LARGE SCALE GENOMIC DNA]</scope>
    <source>
        <strain evidence="6 7">DSM 20581</strain>
    </source>
</reference>
<comment type="function">
    <text evidence="4">Has nucleoside phosphatase activity towards nucleoside triphosphates and nucleoside diphosphates.</text>
</comment>
<dbReference type="Gene3D" id="2.40.380.10">
    <property type="entry name" value="FomD-like"/>
    <property type="match status" value="1"/>
</dbReference>
<dbReference type="Proteomes" id="UP000199136">
    <property type="component" value="Unassembled WGS sequence"/>
</dbReference>
<dbReference type="InterPro" id="IPR016882">
    <property type="entry name" value="SA1684"/>
</dbReference>
<gene>
    <name evidence="6" type="ORF">SAMN04488506_0525</name>
</gene>
<evidence type="ECO:0000256" key="4">
    <source>
        <dbReference type="HAMAP-Rule" id="MF_01568"/>
    </source>
</evidence>
<evidence type="ECO:0000313" key="7">
    <source>
        <dbReference type="Proteomes" id="UP000199136"/>
    </source>
</evidence>
<feature type="binding site" evidence="4">
    <location>
        <position position="121"/>
    </location>
    <ligand>
        <name>Mg(2+)</name>
        <dbReference type="ChEBI" id="CHEBI:18420"/>
        <label>1</label>
    </ligand>
</feature>
<feature type="domain" description="DUF402" evidence="5">
    <location>
        <begin position="52"/>
        <end position="190"/>
    </location>
</feature>
<feature type="binding site" evidence="4">
    <location>
        <position position="141"/>
    </location>
    <ligand>
        <name>Mg(2+)</name>
        <dbReference type="ChEBI" id="CHEBI:18420"/>
        <label>2</label>
    </ligand>
</feature>
<comment type="similarity">
    <text evidence="4">Belongs to the Ntdp family.</text>
</comment>
<dbReference type="InterPro" id="IPR007295">
    <property type="entry name" value="DUF402"/>
</dbReference>
<dbReference type="STRING" id="82801.SAMN04488506_0525"/>
<organism evidence="6 7">
    <name type="scientific">Desemzia incerta</name>
    <dbReference type="NCBI Taxonomy" id="82801"/>
    <lineage>
        <taxon>Bacteria</taxon>
        <taxon>Bacillati</taxon>
        <taxon>Bacillota</taxon>
        <taxon>Bacilli</taxon>
        <taxon>Lactobacillales</taxon>
        <taxon>Carnobacteriaceae</taxon>
        <taxon>Desemzia</taxon>
    </lineage>
</organism>